<dbReference type="PRINTS" id="PR00081">
    <property type="entry name" value="GDHRDH"/>
</dbReference>
<dbReference type="SUPFAM" id="SSF51735">
    <property type="entry name" value="NAD(P)-binding Rossmann-fold domains"/>
    <property type="match status" value="1"/>
</dbReference>
<dbReference type="Proteomes" id="UP001501599">
    <property type="component" value="Unassembled WGS sequence"/>
</dbReference>
<protein>
    <submittedName>
        <fullName evidence="2">SDR family oxidoreductase</fullName>
    </submittedName>
</protein>
<dbReference type="InterPro" id="IPR036291">
    <property type="entry name" value="NAD(P)-bd_dom_sf"/>
</dbReference>
<evidence type="ECO:0000313" key="3">
    <source>
        <dbReference type="Proteomes" id="UP001501599"/>
    </source>
</evidence>
<dbReference type="RefSeq" id="WP_344343590.1">
    <property type="nucleotide sequence ID" value="NZ_BAAAQT010000006.1"/>
</dbReference>
<dbReference type="Pfam" id="PF00106">
    <property type="entry name" value="adh_short"/>
    <property type="match status" value="1"/>
</dbReference>
<name>A0ABP5MNP2_9MICO</name>
<evidence type="ECO:0000256" key="1">
    <source>
        <dbReference type="ARBA" id="ARBA00023002"/>
    </source>
</evidence>
<dbReference type="Gene3D" id="3.40.50.720">
    <property type="entry name" value="NAD(P)-binding Rossmann-like Domain"/>
    <property type="match status" value="1"/>
</dbReference>
<dbReference type="PANTHER" id="PTHR43157:SF31">
    <property type="entry name" value="PHOSPHATIDYLINOSITOL-GLYCAN BIOSYNTHESIS CLASS F PROTEIN"/>
    <property type="match status" value="1"/>
</dbReference>
<dbReference type="EMBL" id="BAAAQT010000006">
    <property type="protein sequence ID" value="GAA2174828.1"/>
    <property type="molecule type" value="Genomic_DNA"/>
</dbReference>
<dbReference type="PANTHER" id="PTHR43157">
    <property type="entry name" value="PHOSPHATIDYLINOSITOL-GLYCAN BIOSYNTHESIS CLASS F PROTEIN-RELATED"/>
    <property type="match status" value="1"/>
</dbReference>
<keyword evidence="3" id="KW-1185">Reference proteome</keyword>
<keyword evidence="1" id="KW-0560">Oxidoreductase</keyword>
<dbReference type="InterPro" id="IPR002347">
    <property type="entry name" value="SDR_fam"/>
</dbReference>
<sequence>MSTILVTGASDGIGAVAARLLAQQGHRVLVAGRDPDRTASVAKAVGGQAFVADLTRLADVRALADDVLEATDGRLDVLASNAGGILGARRITEDGNEATLQVNHLAPFLLTHLLADALRAGDGIVVQTASAAHHAGRIDPGDLVLRRGYSPSRAYANAKLANVLFARGVAAHLPGLHAVAFHPGVVATSFGTGSTSPLRWIYRGPLRRLLTTDEHAGETLALLAAGTPGADWTPGVPWTDGAYYDQRRLGRASRRAHDTDLVEAIWRASAAAVGIPPRHGST</sequence>
<comment type="caution">
    <text evidence="2">The sequence shown here is derived from an EMBL/GenBank/DDBJ whole genome shotgun (WGS) entry which is preliminary data.</text>
</comment>
<reference evidence="3" key="1">
    <citation type="journal article" date="2019" name="Int. J. Syst. Evol. Microbiol.">
        <title>The Global Catalogue of Microorganisms (GCM) 10K type strain sequencing project: providing services to taxonomists for standard genome sequencing and annotation.</title>
        <authorList>
            <consortium name="The Broad Institute Genomics Platform"/>
            <consortium name="The Broad Institute Genome Sequencing Center for Infectious Disease"/>
            <person name="Wu L."/>
            <person name="Ma J."/>
        </authorList>
    </citation>
    <scope>NUCLEOTIDE SEQUENCE [LARGE SCALE GENOMIC DNA]</scope>
    <source>
        <strain evidence="3">JCM 16026</strain>
    </source>
</reference>
<proteinExistence type="predicted"/>
<accession>A0ABP5MNP2</accession>
<gene>
    <name evidence="2" type="ORF">GCM10009846_22280</name>
</gene>
<organism evidence="2 3">
    <name type="scientific">Agrococcus versicolor</name>
    <dbReference type="NCBI Taxonomy" id="501482"/>
    <lineage>
        <taxon>Bacteria</taxon>
        <taxon>Bacillati</taxon>
        <taxon>Actinomycetota</taxon>
        <taxon>Actinomycetes</taxon>
        <taxon>Micrococcales</taxon>
        <taxon>Microbacteriaceae</taxon>
        <taxon>Agrococcus</taxon>
    </lineage>
</organism>
<evidence type="ECO:0000313" key="2">
    <source>
        <dbReference type="EMBL" id="GAA2174828.1"/>
    </source>
</evidence>